<dbReference type="AlphaFoldDB" id="A0A0E9VGU2"/>
<organism evidence="1">
    <name type="scientific">Anguilla anguilla</name>
    <name type="common">European freshwater eel</name>
    <name type="synonym">Muraena anguilla</name>
    <dbReference type="NCBI Taxonomy" id="7936"/>
    <lineage>
        <taxon>Eukaryota</taxon>
        <taxon>Metazoa</taxon>
        <taxon>Chordata</taxon>
        <taxon>Craniata</taxon>
        <taxon>Vertebrata</taxon>
        <taxon>Euteleostomi</taxon>
        <taxon>Actinopterygii</taxon>
        <taxon>Neopterygii</taxon>
        <taxon>Teleostei</taxon>
        <taxon>Anguilliformes</taxon>
        <taxon>Anguillidae</taxon>
        <taxon>Anguilla</taxon>
    </lineage>
</organism>
<protein>
    <submittedName>
        <fullName evidence="1">Uncharacterized protein</fullName>
    </submittedName>
</protein>
<name>A0A0E9VGU2_ANGAN</name>
<reference evidence="1" key="1">
    <citation type="submission" date="2014-11" db="EMBL/GenBank/DDBJ databases">
        <authorList>
            <person name="Amaro Gonzalez C."/>
        </authorList>
    </citation>
    <scope>NUCLEOTIDE SEQUENCE</scope>
</reference>
<sequence length="33" mass="4084">MWFQPLFPEINRSVVFHANYNKTQPQFNSWRPC</sequence>
<evidence type="ECO:0000313" key="1">
    <source>
        <dbReference type="EMBL" id="JAH77344.1"/>
    </source>
</evidence>
<reference evidence="1" key="2">
    <citation type="journal article" date="2015" name="Fish Shellfish Immunol.">
        <title>Early steps in the European eel (Anguilla anguilla)-Vibrio vulnificus interaction in the gills: Role of the RtxA13 toxin.</title>
        <authorList>
            <person name="Callol A."/>
            <person name="Pajuelo D."/>
            <person name="Ebbesson L."/>
            <person name="Teles M."/>
            <person name="MacKenzie S."/>
            <person name="Amaro C."/>
        </authorList>
    </citation>
    <scope>NUCLEOTIDE SEQUENCE</scope>
</reference>
<proteinExistence type="predicted"/>
<dbReference type="EMBL" id="GBXM01031233">
    <property type="protein sequence ID" value="JAH77344.1"/>
    <property type="molecule type" value="Transcribed_RNA"/>
</dbReference>
<accession>A0A0E9VGU2</accession>